<evidence type="ECO:0000313" key="2">
    <source>
        <dbReference type="EMBL" id="QGZ95843.1"/>
    </source>
</evidence>
<dbReference type="KEGG" id="tsv:DSM104635_02695"/>
<keyword evidence="1" id="KW-0812">Transmembrane</keyword>
<dbReference type="Pfam" id="PF14110">
    <property type="entry name" value="DUF4282"/>
    <property type="match status" value="1"/>
</dbReference>
<accession>A0A6I6MXC5</accession>
<dbReference type="EMBL" id="CP047045">
    <property type="protein sequence ID" value="QGZ95843.1"/>
    <property type="molecule type" value="Genomic_DNA"/>
</dbReference>
<evidence type="ECO:0008006" key="4">
    <source>
        <dbReference type="Google" id="ProtNLM"/>
    </source>
</evidence>
<dbReference type="RefSeq" id="WP_158766672.1">
    <property type="nucleotide sequence ID" value="NZ_CP047045.1"/>
</dbReference>
<proteinExistence type="predicted"/>
<protein>
    <recommendedName>
        <fullName evidence="4">DUF4282 domain-containing protein</fullName>
    </recommendedName>
</protein>
<reference evidence="3" key="1">
    <citation type="submission" date="2019-12" db="EMBL/GenBank/DDBJ databases">
        <title>Complete genome of Terracaulis silvestris 0127_4.</title>
        <authorList>
            <person name="Vieira S."/>
            <person name="Riedel T."/>
            <person name="Sproer C."/>
            <person name="Pascual J."/>
            <person name="Boedeker C."/>
            <person name="Overmann J."/>
        </authorList>
    </citation>
    <scope>NUCLEOTIDE SEQUENCE [LARGE SCALE GENOMIC DNA]</scope>
    <source>
        <strain evidence="3">0127_4</strain>
    </source>
</reference>
<dbReference type="Proteomes" id="UP000431269">
    <property type="component" value="Chromosome"/>
</dbReference>
<feature type="transmembrane region" description="Helical" evidence="1">
    <location>
        <begin position="22"/>
        <end position="47"/>
    </location>
</feature>
<keyword evidence="1" id="KW-0472">Membrane</keyword>
<evidence type="ECO:0000313" key="3">
    <source>
        <dbReference type="Proteomes" id="UP000431269"/>
    </source>
</evidence>
<keyword evidence="3" id="KW-1185">Reference proteome</keyword>
<sequence>MQSIFQRFLSFDRLIGPTLVRFVYYVGAAVIVVFALGVLLMAVFSLAGGNLGAGAMQLLAVPAVAAVALVYWRFLCELFMLAFLAFDRLGEVRDLMRIAAGLDAPSDPNHPEF</sequence>
<dbReference type="InterPro" id="IPR025557">
    <property type="entry name" value="DUF4282"/>
</dbReference>
<dbReference type="AlphaFoldDB" id="A0A6I6MXC5"/>
<keyword evidence="1" id="KW-1133">Transmembrane helix</keyword>
<evidence type="ECO:0000256" key="1">
    <source>
        <dbReference type="SAM" id="Phobius"/>
    </source>
</evidence>
<gene>
    <name evidence="2" type="ORF">DSM104635_02695</name>
</gene>
<feature type="transmembrane region" description="Helical" evidence="1">
    <location>
        <begin position="59"/>
        <end position="86"/>
    </location>
</feature>
<organism evidence="2 3">
    <name type="scientific">Terricaulis silvestris</name>
    <dbReference type="NCBI Taxonomy" id="2686094"/>
    <lineage>
        <taxon>Bacteria</taxon>
        <taxon>Pseudomonadati</taxon>
        <taxon>Pseudomonadota</taxon>
        <taxon>Alphaproteobacteria</taxon>
        <taxon>Caulobacterales</taxon>
        <taxon>Caulobacteraceae</taxon>
        <taxon>Terricaulis</taxon>
    </lineage>
</organism>
<name>A0A6I6MXC5_9CAUL</name>